<protein>
    <recommendedName>
        <fullName evidence="4">DUF417 family protein</fullName>
    </recommendedName>
</protein>
<dbReference type="OrthoDB" id="1118972at2"/>
<proteinExistence type="predicted"/>
<keyword evidence="1" id="KW-1133">Transmembrane helix</keyword>
<evidence type="ECO:0000313" key="2">
    <source>
        <dbReference type="EMBL" id="ORL64772.1"/>
    </source>
</evidence>
<name>A0A1X0ZYV0_PSEPU</name>
<keyword evidence="1" id="KW-0812">Transmembrane</keyword>
<feature type="transmembrane region" description="Helical" evidence="1">
    <location>
        <begin position="67"/>
        <end position="92"/>
    </location>
</feature>
<gene>
    <name evidence="2" type="ORF">B7H17_11170</name>
</gene>
<dbReference type="PANTHER" id="PTHR40106">
    <property type="entry name" value="INNER MEMBRANE PROTEIN RCLC"/>
    <property type="match status" value="1"/>
</dbReference>
<reference evidence="2 3" key="1">
    <citation type="submission" date="2017-04" db="EMBL/GenBank/DDBJ databases">
        <title>Presence of VIM-2 positive Pseudomonas species in chickens and their surrounding environment.</title>
        <authorList>
            <person name="Zhang R."/>
        </authorList>
    </citation>
    <scope>NUCLEOTIDE SEQUENCE [LARGE SCALE GENOMIC DNA]</scope>
    <source>
        <strain evidence="2 3">DZ-C18</strain>
    </source>
</reference>
<dbReference type="RefSeq" id="WP_084855983.1">
    <property type="nucleotide sequence ID" value="NZ_JAOTEI010000041.1"/>
</dbReference>
<feature type="transmembrane region" description="Helical" evidence="1">
    <location>
        <begin position="99"/>
        <end position="120"/>
    </location>
</feature>
<dbReference type="GO" id="GO:1901530">
    <property type="term" value="P:response to hypochlorite"/>
    <property type="evidence" value="ECO:0007669"/>
    <property type="project" value="TreeGrafter"/>
</dbReference>
<keyword evidence="1" id="KW-0472">Membrane</keyword>
<dbReference type="PANTHER" id="PTHR40106:SF1">
    <property type="entry name" value="INNER MEMBRANE PROTEIN RCLC"/>
    <property type="match status" value="1"/>
</dbReference>
<evidence type="ECO:0000313" key="3">
    <source>
        <dbReference type="Proteomes" id="UP000193675"/>
    </source>
</evidence>
<evidence type="ECO:0008006" key="4">
    <source>
        <dbReference type="Google" id="ProtNLM"/>
    </source>
</evidence>
<dbReference type="PIRSF" id="PIRSF028065">
    <property type="entry name" value="UCP028065"/>
    <property type="match status" value="1"/>
</dbReference>
<dbReference type="GO" id="GO:0005886">
    <property type="term" value="C:plasma membrane"/>
    <property type="evidence" value="ECO:0007669"/>
    <property type="project" value="TreeGrafter"/>
</dbReference>
<dbReference type="InterPro" id="IPR007339">
    <property type="entry name" value="RclC-like"/>
</dbReference>
<accession>A0A1X0ZYV0</accession>
<comment type="caution">
    <text evidence="2">The sequence shown here is derived from an EMBL/GenBank/DDBJ whole genome shotgun (WGS) entry which is preliminary data.</text>
</comment>
<dbReference type="InterPro" id="IPR016865">
    <property type="entry name" value="RclC"/>
</dbReference>
<sequence>MSPTDNPTSPVTRTASLPQQLLQIGRHIAVLGVVMPMLMIGLLKFTFIEVEALKPLISQTPWLAWLYAVFGEAGTSYLLGVVEILAAMLLIASRWSVRAAIAGGALCTLTFVTTLSIMLAVPIWEAASGGFPWLNRAGSFLIKDLALLGVSLVVLAEGLARHQARKITRP</sequence>
<dbReference type="AlphaFoldDB" id="A0A1X0ZYV0"/>
<evidence type="ECO:0000256" key="1">
    <source>
        <dbReference type="SAM" id="Phobius"/>
    </source>
</evidence>
<organism evidence="2 3">
    <name type="scientific">Pseudomonas putida</name>
    <name type="common">Arthrobacter siderocapsulatus</name>
    <dbReference type="NCBI Taxonomy" id="303"/>
    <lineage>
        <taxon>Bacteria</taxon>
        <taxon>Pseudomonadati</taxon>
        <taxon>Pseudomonadota</taxon>
        <taxon>Gammaproteobacteria</taxon>
        <taxon>Pseudomonadales</taxon>
        <taxon>Pseudomonadaceae</taxon>
        <taxon>Pseudomonas</taxon>
    </lineage>
</organism>
<feature type="transmembrane region" description="Helical" evidence="1">
    <location>
        <begin position="28"/>
        <end position="47"/>
    </location>
</feature>
<dbReference type="Proteomes" id="UP000193675">
    <property type="component" value="Unassembled WGS sequence"/>
</dbReference>
<dbReference type="EMBL" id="NBWC01000013">
    <property type="protein sequence ID" value="ORL64772.1"/>
    <property type="molecule type" value="Genomic_DNA"/>
</dbReference>
<dbReference type="Pfam" id="PF04224">
    <property type="entry name" value="DUF417"/>
    <property type="match status" value="1"/>
</dbReference>
<feature type="transmembrane region" description="Helical" evidence="1">
    <location>
        <begin position="140"/>
        <end position="160"/>
    </location>
</feature>